<dbReference type="SUPFAM" id="SSF48403">
    <property type="entry name" value="Ankyrin repeat"/>
    <property type="match status" value="1"/>
</dbReference>
<dbReference type="EMBL" id="JBBPFD010000018">
    <property type="protein sequence ID" value="KAK7889775.1"/>
    <property type="molecule type" value="Genomic_DNA"/>
</dbReference>
<dbReference type="PANTHER" id="PTHR24201:SF9">
    <property type="entry name" value="CYCLIN-DEPENDENT KINASE 4 INHIBITOR C"/>
    <property type="match status" value="1"/>
</dbReference>
<dbReference type="AlphaFoldDB" id="A0AAW0NCN5"/>
<evidence type="ECO:0000313" key="4">
    <source>
        <dbReference type="EMBL" id="KAK7889775.1"/>
    </source>
</evidence>
<feature type="repeat" description="ANK" evidence="3">
    <location>
        <begin position="57"/>
        <end position="89"/>
    </location>
</feature>
<dbReference type="GO" id="GO:0005634">
    <property type="term" value="C:nucleus"/>
    <property type="evidence" value="ECO:0007669"/>
    <property type="project" value="TreeGrafter"/>
</dbReference>
<dbReference type="SMART" id="SM00248">
    <property type="entry name" value="ANK"/>
    <property type="match status" value="2"/>
</dbReference>
<dbReference type="PROSITE" id="PS50297">
    <property type="entry name" value="ANK_REP_REGION"/>
    <property type="match status" value="2"/>
</dbReference>
<organism evidence="4 5">
    <name type="scientific">Mugilogobius chulae</name>
    <name type="common">yellowstripe goby</name>
    <dbReference type="NCBI Taxonomy" id="88201"/>
    <lineage>
        <taxon>Eukaryota</taxon>
        <taxon>Metazoa</taxon>
        <taxon>Chordata</taxon>
        <taxon>Craniata</taxon>
        <taxon>Vertebrata</taxon>
        <taxon>Euteleostomi</taxon>
        <taxon>Actinopterygii</taxon>
        <taxon>Neopterygii</taxon>
        <taxon>Teleostei</taxon>
        <taxon>Neoteleostei</taxon>
        <taxon>Acanthomorphata</taxon>
        <taxon>Gobiaria</taxon>
        <taxon>Gobiiformes</taxon>
        <taxon>Gobioidei</taxon>
        <taxon>Gobiidae</taxon>
        <taxon>Gobionellinae</taxon>
        <taxon>Mugilogobius</taxon>
    </lineage>
</organism>
<protein>
    <recommendedName>
        <fullName evidence="6">Cyclin-dependent kinase inhibitor 2C (p18, inhibits CDK4)</fullName>
    </recommendedName>
</protein>
<dbReference type="InterPro" id="IPR036770">
    <property type="entry name" value="Ankyrin_rpt-contain_sf"/>
</dbReference>
<gene>
    <name evidence="4" type="ORF">WMY93_025335</name>
</gene>
<dbReference type="GO" id="GO:0005737">
    <property type="term" value="C:cytoplasm"/>
    <property type="evidence" value="ECO:0007669"/>
    <property type="project" value="TreeGrafter"/>
</dbReference>
<dbReference type="Gene3D" id="1.25.40.20">
    <property type="entry name" value="Ankyrin repeat-containing domain"/>
    <property type="match status" value="1"/>
</dbReference>
<reference evidence="5" key="1">
    <citation type="submission" date="2024-04" db="EMBL/GenBank/DDBJ databases">
        <title>Salinicola lusitanus LLJ914,a marine bacterium isolated from the Okinawa Trough.</title>
        <authorList>
            <person name="Li J."/>
        </authorList>
    </citation>
    <scope>NUCLEOTIDE SEQUENCE [LARGE SCALE GENOMIC DNA]</scope>
</reference>
<dbReference type="InterPro" id="IPR002110">
    <property type="entry name" value="Ankyrin_rpt"/>
</dbReference>
<accession>A0AAW0NCN5</accession>
<dbReference type="GO" id="GO:0019901">
    <property type="term" value="F:protein kinase binding"/>
    <property type="evidence" value="ECO:0007669"/>
    <property type="project" value="TreeGrafter"/>
</dbReference>
<sequence>MLAIMTVRVNRSTSVRGISAPIVCQLNAVPVAKLGNPDLVAALLAAGANPCMRDPIYGLTVIHDAAREGFEDTVRVLLDYGADVNVADDRGFLPLHLAAMKGHSSVVRLLSGRTALP</sequence>
<comment type="caution">
    <text evidence="4">The sequence shown here is derived from an EMBL/GenBank/DDBJ whole genome shotgun (WGS) entry which is preliminary data.</text>
</comment>
<proteinExistence type="predicted"/>
<keyword evidence="2 3" id="KW-0040">ANK repeat</keyword>
<evidence type="ECO:0008006" key="6">
    <source>
        <dbReference type="Google" id="ProtNLM"/>
    </source>
</evidence>
<dbReference type="GO" id="GO:0008285">
    <property type="term" value="P:negative regulation of cell population proliferation"/>
    <property type="evidence" value="ECO:0007669"/>
    <property type="project" value="TreeGrafter"/>
</dbReference>
<feature type="repeat" description="ANK" evidence="3">
    <location>
        <begin position="90"/>
        <end position="110"/>
    </location>
</feature>
<evidence type="ECO:0000313" key="5">
    <source>
        <dbReference type="Proteomes" id="UP001460270"/>
    </source>
</evidence>
<evidence type="ECO:0000256" key="1">
    <source>
        <dbReference type="ARBA" id="ARBA00022737"/>
    </source>
</evidence>
<dbReference type="GO" id="GO:0004861">
    <property type="term" value="F:cyclin-dependent protein serine/threonine kinase inhibitor activity"/>
    <property type="evidence" value="ECO:0007669"/>
    <property type="project" value="TreeGrafter"/>
</dbReference>
<keyword evidence="5" id="KW-1185">Reference proteome</keyword>
<dbReference type="Pfam" id="PF12796">
    <property type="entry name" value="Ank_2"/>
    <property type="match status" value="1"/>
</dbReference>
<dbReference type="PROSITE" id="PS50088">
    <property type="entry name" value="ANK_REPEAT"/>
    <property type="match status" value="2"/>
</dbReference>
<dbReference type="Proteomes" id="UP001460270">
    <property type="component" value="Unassembled WGS sequence"/>
</dbReference>
<evidence type="ECO:0000256" key="2">
    <source>
        <dbReference type="ARBA" id="ARBA00023043"/>
    </source>
</evidence>
<name>A0AAW0NCN5_9GOBI</name>
<dbReference type="GO" id="GO:2000045">
    <property type="term" value="P:regulation of G1/S transition of mitotic cell cycle"/>
    <property type="evidence" value="ECO:0007669"/>
    <property type="project" value="TreeGrafter"/>
</dbReference>
<dbReference type="InterPro" id="IPR050776">
    <property type="entry name" value="Ank_Repeat/CDKN_Inhibitor"/>
</dbReference>
<dbReference type="PANTHER" id="PTHR24201">
    <property type="entry name" value="ANK_REP_REGION DOMAIN-CONTAINING PROTEIN"/>
    <property type="match status" value="1"/>
</dbReference>
<evidence type="ECO:0000256" key="3">
    <source>
        <dbReference type="PROSITE-ProRule" id="PRU00023"/>
    </source>
</evidence>
<keyword evidence="1" id="KW-0677">Repeat</keyword>